<dbReference type="EMBL" id="CAJZAG010000002">
    <property type="protein sequence ID" value="CAG9167903.1"/>
    <property type="molecule type" value="Genomic_DNA"/>
</dbReference>
<organism evidence="1 2">
    <name type="scientific">Cupriavidus pampae</name>
    <dbReference type="NCBI Taxonomy" id="659251"/>
    <lineage>
        <taxon>Bacteria</taxon>
        <taxon>Pseudomonadati</taxon>
        <taxon>Pseudomonadota</taxon>
        <taxon>Betaproteobacteria</taxon>
        <taxon>Burkholderiales</taxon>
        <taxon>Burkholderiaceae</taxon>
        <taxon>Cupriavidus</taxon>
    </lineage>
</organism>
<evidence type="ECO:0000313" key="1">
    <source>
        <dbReference type="EMBL" id="CAG9167903.1"/>
    </source>
</evidence>
<sequence>MSFPALQLDLRFEGADTFGALEWVLASARRTGLTLQQIQMQGLSARLVTEAPDADLLHLFLRRVSQGVDVTVTDAEFFNAEEEALAA</sequence>
<dbReference type="InterPro" id="IPR023229">
    <property type="entry name" value="T2SS_M_periplasmic_sf"/>
</dbReference>
<proteinExistence type="predicted"/>
<evidence type="ECO:0000313" key="2">
    <source>
        <dbReference type="Proteomes" id="UP000706525"/>
    </source>
</evidence>
<protein>
    <recommendedName>
        <fullName evidence="3">AsnC family transcriptional regulator</fullName>
    </recommendedName>
</protein>
<dbReference type="Proteomes" id="UP000706525">
    <property type="component" value="Unassembled WGS sequence"/>
</dbReference>
<dbReference type="SUPFAM" id="SSF103054">
    <property type="entry name" value="General secretion pathway protein M, EpsM"/>
    <property type="match status" value="1"/>
</dbReference>
<keyword evidence="2" id="KW-1185">Reference proteome</keyword>
<comment type="caution">
    <text evidence="1">The sequence shown here is derived from an EMBL/GenBank/DDBJ whole genome shotgun (WGS) entry which is preliminary data.</text>
</comment>
<reference evidence="1 2" key="1">
    <citation type="submission" date="2021-08" db="EMBL/GenBank/DDBJ databases">
        <authorList>
            <person name="Peeters C."/>
        </authorList>
    </citation>
    <scope>NUCLEOTIDE SEQUENCE [LARGE SCALE GENOMIC DNA]</scope>
    <source>
        <strain evidence="1 2">LMG 32289</strain>
    </source>
</reference>
<evidence type="ECO:0008006" key="3">
    <source>
        <dbReference type="Google" id="ProtNLM"/>
    </source>
</evidence>
<accession>A0ABM8WKP4</accession>
<dbReference type="RefSeq" id="WP_223984146.1">
    <property type="nucleotide sequence ID" value="NZ_CAJZAG010000002.1"/>
</dbReference>
<name>A0ABM8WKP4_9BURK</name>
<gene>
    <name evidence="1" type="ORF">LMG32289_01534</name>
</gene>